<keyword evidence="3" id="KW-1185">Reference proteome</keyword>
<dbReference type="InterPro" id="IPR032774">
    <property type="entry name" value="WG_beta_rep"/>
</dbReference>
<gene>
    <name evidence="2" type="ORF">ABXR19_18830</name>
</gene>
<name>A0ABV2TRS2_9RHOO</name>
<evidence type="ECO:0000313" key="2">
    <source>
        <dbReference type="EMBL" id="MET7016248.1"/>
    </source>
</evidence>
<protein>
    <submittedName>
        <fullName evidence="2">WG repeat-containing protein</fullName>
    </submittedName>
</protein>
<dbReference type="EMBL" id="JBEWZI010000033">
    <property type="protein sequence ID" value="MET7016248.1"/>
    <property type="molecule type" value="Genomic_DNA"/>
</dbReference>
<evidence type="ECO:0000313" key="3">
    <source>
        <dbReference type="Proteomes" id="UP001549691"/>
    </source>
</evidence>
<organism evidence="2 3">
    <name type="scientific">Uliginosibacterium flavum</name>
    <dbReference type="NCBI Taxonomy" id="1396831"/>
    <lineage>
        <taxon>Bacteria</taxon>
        <taxon>Pseudomonadati</taxon>
        <taxon>Pseudomonadota</taxon>
        <taxon>Betaproteobacteria</taxon>
        <taxon>Rhodocyclales</taxon>
        <taxon>Zoogloeaceae</taxon>
        <taxon>Uliginosibacterium</taxon>
    </lineage>
</organism>
<reference evidence="2 3" key="1">
    <citation type="submission" date="2024-07" db="EMBL/GenBank/DDBJ databases">
        <title>Uliginosibacterium flavum JJ3220;KACC:17644.</title>
        <authorList>
            <person name="Kim M.K."/>
        </authorList>
    </citation>
    <scope>NUCLEOTIDE SEQUENCE [LARGE SCALE GENOMIC DNA]</scope>
    <source>
        <strain evidence="2 3">KACC:17644</strain>
    </source>
</reference>
<sequence length="190" mass="21589">MLKTALPILLCLFFTTPALARDWLSCWADEKGEGLRSREQCAWREGGRLRVAPKEMRRLAFDRWGLAGLAIEGQWYYLRRDGRMLPVVTFDNGPDYFEEGLTRSQQPGGMAWYDRNFRQVIAPRYDWGSPFDKGRADVCRGCVRSAPDADGHWSMLGGEWGVIDRRGREVVPLKPQPVPSAIPLTPLGPH</sequence>
<evidence type="ECO:0000256" key="1">
    <source>
        <dbReference type="SAM" id="SignalP"/>
    </source>
</evidence>
<proteinExistence type="predicted"/>
<dbReference type="Proteomes" id="UP001549691">
    <property type="component" value="Unassembled WGS sequence"/>
</dbReference>
<feature type="chain" id="PRO_5046003911" evidence="1">
    <location>
        <begin position="21"/>
        <end position="190"/>
    </location>
</feature>
<dbReference type="Pfam" id="PF14903">
    <property type="entry name" value="WG_beta_rep"/>
    <property type="match status" value="1"/>
</dbReference>
<keyword evidence="1" id="KW-0732">Signal</keyword>
<comment type="caution">
    <text evidence="2">The sequence shown here is derived from an EMBL/GenBank/DDBJ whole genome shotgun (WGS) entry which is preliminary data.</text>
</comment>
<accession>A0ABV2TRS2</accession>
<feature type="signal peptide" evidence="1">
    <location>
        <begin position="1"/>
        <end position="20"/>
    </location>
</feature>
<dbReference type="RefSeq" id="WP_354602707.1">
    <property type="nucleotide sequence ID" value="NZ_JBEWZI010000033.1"/>
</dbReference>